<dbReference type="EnsemblMetazoa" id="BGLB031430-RB">
    <property type="protein sequence ID" value="BGLB031430-PB"/>
    <property type="gene ID" value="BGLB031430"/>
</dbReference>
<dbReference type="PROSITE" id="PS00889">
    <property type="entry name" value="CNMP_BINDING_2"/>
    <property type="match status" value="1"/>
</dbReference>
<dbReference type="CDD" id="cd00038">
    <property type="entry name" value="CAP_ED"/>
    <property type="match status" value="1"/>
</dbReference>
<organism evidence="3 4">
    <name type="scientific">Biomphalaria glabrata</name>
    <name type="common">Bloodfluke planorb</name>
    <name type="synonym">Freshwater snail</name>
    <dbReference type="NCBI Taxonomy" id="6526"/>
    <lineage>
        <taxon>Eukaryota</taxon>
        <taxon>Metazoa</taxon>
        <taxon>Spiralia</taxon>
        <taxon>Lophotrochozoa</taxon>
        <taxon>Mollusca</taxon>
        <taxon>Gastropoda</taxon>
        <taxon>Heterobranchia</taxon>
        <taxon>Euthyneura</taxon>
        <taxon>Panpulmonata</taxon>
        <taxon>Hygrophila</taxon>
        <taxon>Lymnaeoidea</taxon>
        <taxon>Planorbidae</taxon>
        <taxon>Biomphalaria</taxon>
    </lineage>
</organism>
<dbReference type="InterPro" id="IPR014710">
    <property type="entry name" value="RmlC-like_jellyroll"/>
</dbReference>
<dbReference type="RefSeq" id="XP_013088455.2">
    <property type="nucleotide sequence ID" value="XM_013233001.2"/>
</dbReference>
<name>A0A2C9LI39_BIOGL</name>
<accession>A0A2C9LI39</accession>
<dbReference type="InterPro" id="IPR018488">
    <property type="entry name" value="cNMP-bd_CS"/>
</dbReference>
<dbReference type="PANTHER" id="PTHR23011:SF28">
    <property type="entry name" value="CYCLIC NUCLEOTIDE-BINDING DOMAIN CONTAINING PROTEIN"/>
    <property type="match status" value="1"/>
</dbReference>
<feature type="region of interest" description="Disordered" evidence="1">
    <location>
        <begin position="780"/>
        <end position="843"/>
    </location>
</feature>
<dbReference type="VEuPathDB" id="VectorBase:BGLB031430"/>
<dbReference type="STRING" id="6526.A0A2C9LI39"/>
<feature type="region of interest" description="Disordered" evidence="1">
    <location>
        <begin position="70"/>
        <end position="94"/>
    </location>
</feature>
<dbReference type="VEuPathDB" id="VectorBase:BGLAX_051209"/>
<feature type="region of interest" description="Disordered" evidence="1">
    <location>
        <begin position="18"/>
        <end position="38"/>
    </location>
</feature>
<feature type="compositionally biased region" description="Polar residues" evidence="1">
    <location>
        <begin position="173"/>
        <end position="182"/>
    </location>
</feature>
<dbReference type="AlphaFoldDB" id="A0A2C9LI39"/>
<feature type="compositionally biased region" description="Basic and acidic residues" evidence="1">
    <location>
        <begin position="790"/>
        <end position="818"/>
    </location>
</feature>
<dbReference type="Pfam" id="PF00027">
    <property type="entry name" value="cNMP_binding"/>
    <property type="match status" value="1"/>
</dbReference>
<dbReference type="OrthoDB" id="166212at2759"/>
<sequence>MMDPENYVWITSGRLRNPHGSRDLSEASRSHNCQTDNVSHRHRRITRNLRTISSDDLFQNHRPPAYIDHYGNVIPGREVTSNSDSDGKESRLLPVDSFSKLPLRSQTSLQTQSEPGLDRDKHRAVAFSSGRPATSSDHCSDYSMPDITNNNQKTSQIVLRNYTPLSQRVESAFLSSGSRPKTSISRARSRASVRQEEMLPGVHETESKNEDVDMSTPITLDLPTTRKTIIRPITAVYNTVKAKRFLEERLKTIYRQRRATSAVSRIQNWRYSTGRQPSSSATDRFQNSCEGLTPRRLLAKFRQVGRLAIYFRRIMQDITSNTCSTTQRSATELQWMAVYSENHDESLAFNKHLYSRDRVSTHVPDWALSIFNLPPEERTEQHCRRLHALLRGLRSFDKFTEEMQMSLCRAFTLERVEEGRVVLKSGHVGINFYFIYSGSVFVNSEDVTLDGNRFMRTVALLCRGDSFGELALLQDIRRTATISVREKCELLVVDKDVFASVCPKIFEKELQEKQNFISTLDLFSSSFWSPEALHSLCMNAQIQEYKINKVIVANSCIEDWIYACMEGKCRIIRCVSLDAPPNEGSDKRKQSDVVLSEEILQLLAAATDQHGSHAADEGDMKENLLTSLGLDYVQTSKKLYLDNTDARERKRAVLGLNETTTLTSLIKKEMESKKEVVFLDVGVIESGEIFDLPCLLENPESESASTLMLVSSGAKILRIKKAAFFDQATQAALDNTRTLASKQRSPSQQNILTSYKIQLKWDSFKSRLVQSIVKRPDYCQPIQNRKHSSKIKDNRKQKVTNDLDGDKHPLSSADKTDTVTETFTSDNQGEESNDKLSRSQTDLIGRRRKSNYYEELESVTKKDTEIIRRKPSNARTELKISHFPNHSIQSKDSTRDVGLESEFEIRSRYHLKSKREVGVGKKGATAFIKGR</sequence>
<evidence type="ECO:0000259" key="2">
    <source>
        <dbReference type="PROSITE" id="PS50042"/>
    </source>
</evidence>
<reference evidence="3" key="1">
    <citation type="submission" date="2020-05" db="UniProtKB">
        <authorList>
            <consortium name="EnsemblMetazoa"/>
        </authorList>
    </citation>
    <scope>IDENTIFICATION</scope>
    <source>
        <strain evidence="3">BB02</strain>
    </source>
</reference>
<dbReference type="SUPFAM" id="SSF51206">
    <property type="entry name" value="cAMP-binding domain-like"/>
    <property type="match status" value="2"/>
</dbReference>
<dbReference type="PROSITE" id="PS50042">
    <property type="entry name" value="CNMP_BINDING_3"/>
    <property type="match status" value="1"/>
</dbReference>
<evidence type="ECO:0000313" key="4">
    <source>
        <dbReference type="Proteomes" id="UP000076420"/>
    </source>
</evidence>
<dbReference type="KEGG" id="bgt:106072610"/>
<gene>
    <name evidence="3" type="primary">106072610</name>
</gene>
<dbReference type="Proteomes" id="UP000076420">
    <property type="component" value="Unassembled WGS sequence"/>
</dbReference>
<protein>
    <recommendedName>
        <fullName evidence="2">Cyclic nucleotide-binding domain-containing protein</fullName>
    </recommendedName>
</protein>
<dbReference type="EnsemblMetazoa" id="BGLB031430-RA">
    <property type="protein sequence ID" value="BGLB031430-PA"/>
    <property type="gene ID" value="BGLB031430"/>
</dbReference>
<feature type="compositionally biased region" description="Low complexity" evidence="1">
    <location>
        <begin position="183"/>
        <end position="192"/>
    </location>
</feature>
<dbReference type="Gene3D" id="2.60.120.10">
    <property type="entry name" value="Jelly Rolls"/>
    <property type="match status" value="2"/>
</dbReference>
<proteinExistence type="predicted"/>
<dbReference type="InterPro" id="IPR000595">
    <property type="entry name" value="cNMP-bd_dom"/>
</dbReference>
<dbReference type="SMART" id="SM00100">
    <property type="entry name" value="cNMP"/>
    <property type="match status" value="1"/>
</dbReference>
<evidence type="ECO:0000256" key="1">
    <source>
        <dbReference type="SAM" id="MobiDB-lite"/>
    </source>
</evidence>
<feature type="compositionally biased region" description="Basic and acidic residues" evidence="1">
    <location>
        <begin position="20"/>
        <end position="29"/>
    </location>
</feature>
<feature type="compositionally biased region" description="Basic and acidic residues" evidence="1">
    <location>
        <begin position="193"/>
        <end position="211"/>
    </location>
</feature>
<dbReference type="PANTHER" id="PTHR23011">
    <property type="entry name" value="CYCLIC NUCLEOTIDE-BINDING DOMAIN CONTAINING PROTEIN"/>
    <property type="match status" value="1"/>
</dbReference>
<dbReference type="InterPro" id="IPR018490">
    <property type="entry name" value="cNMP-bd_dom_sf"/>
</dbReference>
<feature type="domain" description="Cyclic nucleotide-binding" evidence="2">
    <location>
        <begin position="395"/>
        <end position="519"/>
    </location>
</feature>
<evidence type="ECO:0000313" key="3">
    <source>
        <dbReference type="EnsemblMetazoa" id="BGLB031430-PA"/>
    </source>
</evidence>
<feature type="region of interest" description="Disordered" evidence="1">
    <location>
        <begin position="173"/>
        <end position="217"/>
    </location>
</feature>